<dbReference type="EnsemblPlants" id="Ma04_t32850.1">
    <property type="protein sequence ID" value="Ma04_p32850.1"/>
    <property type="gene ID" value="Ma04_g32850"/>
</dbReference>
<proteinExistence type="predicted"/>
<accession>A0A804IWK9</accession>
<sequence>MLRTLNHGVHTLQKKNNGGRKDHLLECIPTLNGCLLFSIKPSIPPLMMCIIINKCTWHTCFFLGKNLFINVCLSTFYLGSELYM</sequence>
<dbReference type="Gramene" id="Ma04_t32850.1">
    <property type="protein sequence ID" value="Ma04_p32850.1"/>
    <property type="gene ID" value="Ma04_g32850"/>
</dbReference>
<reference evidence="2" key="2">
    <citation type="submission" date="2021-05" db="UniProtKB">
        <authorList>
            <consortium name="EnsemblPlants"/>
        </authorList>
    </citation>
    <scope>IDENTIFICATION</scope>
    <source>
        <strain evidence="2">subsp. malaccensis</strain>
    </source>
</reference>
<dbReference type="EMBL" id="HG996469">
    <property type="protein sequence ID" value="CAG1844094.1"/>
    <property type="molecule type" value="Genomic_DNA"/>
</dbReference>
<name>A0A804IWK9_MUSAM</name>
<dbReference type="AlphaFoldDB" id="A0A804IWK9"/>
<evidence type="ECO:0000313" key="1">
    <source>
        <dbReference type="EMBL" id="CAG1844094.1"/>
    </source>
</evidence>
<reference evidence="1" key="1">
    <citation type="submission" date="2021-03" db="EMBL/GenBank/DDBJ databases">
        <authorList>
            <consortium name="Genoscope - CEA"/>
            <person name="William W."/>
        </authorList>
    </citation>
    <scope>NUCLEOTIDE SEQUENCE</scope>
    <source>
        <strain evidence="1">Doubled-haploid Pahang</strain>
    </source>
</reference>
<protein>
    <submittedName>
        <fullName evidence="1">(wild Malaysian banana) hypothetical protein</fullName>
    </submittedName>
</protein>
<organism evidence="2 3">
    <name type="scientific">Musa acuminata subsp. malaccensis</name>
    <name type="common">Wild banana</name>
    <name type="synonym">Musa malaccensis</name>
    <dbReference type="NCBI Taxonomy" id="214687"/>
    <lineage>
        <taxon>Eukaryota</taxon>
        <taxon>Viridiplantae</taxon>
        <taxon>Streptophyta</taxon>
        <taxon>Embryophyta</taxon>
        <taxon>Tracheophyta</taxon>
        <taxon>Spermatophyta</taxon>
        <taxon>Magnoliopsida</taxon>
        <taxon>Liliopsida</taxon>
        <taxon>Zingiberales</taxon>
        <taxon>Musaceae</taxon>
        <taxon>Musa</taxon>
    </lineage>
</organism>
<dbReference type="InParanoid" id="A0A804IWK9"/>
<keyword evidence="3" id="KW-1185">Reference proteome</keyword>
<dbReference type="Proteomes" id="UP000012960">
    <property type="component" value="Unplaced"/>
</dbReference>
<evidence type="ECO:0000313" key="3">
    <source>
        <dbReference type="Proteomes" id="UP000012960"/>
    </source>
</evidence>
<evidence type="ECO:0000313" key="2">
    <source>
        <dbReference type="EnsemblPlants" id="Ma04_p32850.1"/>
    </source>
</evidence>
<gene>
    <name evidence="1" type="ORF">GSMUA_138890.1</name>
</gene>